<dbReference type="GO" id="GO:0005576">
    <property type="term" value="C:extracellular region"/>
    <property type="evidence" value="ECO:0007669"/>
    <property type="project" value="UniProtKB-SubCell"/>
</dbReference>
<accession>A0A3B3HMY3</accession>
<reference evidence="10" key="2">
    <citation type="submission" date="2025-08" db="UniProtKB">
        <authorList>
            <consortium name="Ensembl"/>
        </authorList>
    </citation>
    <scope>IDENTIFICATION</scope>
    <source>
        <strain evidence="10">Hd-rR</strain>
    </source>
</reference>
<keyword evidence="3" id="KW-0964">Secreted</keyword>
<comment type="subcellular location">
    <subcellularLocation>
        <location evidence="1">Secreted</location>
    </subcellularLocation>
</comment>
<evidence type="ECO:0000256" key="8">
    <source>
        <dbReference type="RuleBase" id="RU000651"/>
    </source>
</evidence>
<dbReference type="InterPro" id="IPR036816">
    <property type="entry name" value="RNaseA-like_dom_sf"/>
</dbReference>
<keyword evidence="6 8" id="KW-0378">Hydrolase</keyword>
<evidence type="ECO:0000256" key="7">
    <source>
        <dbReference type="ARBA" id="ARBA00023157"/>
    </source>
</evidence>
<evidence type="ECO:0000313" key="10">
    <source>
        <dbReference type="Ensembl" id="ENSORLP00000033125.1"/>
    </source>
</evidence>
<keyword evidence="4 8" id="KW-0540">Nuclease</keyword>
<reference evidence="10" key="3">
    <citation type="submission" date="2025-09" db="UniProtKB">
        <authorList>
            <consortium name="Ensembl"/>
        </authorList>
    </citation>
    <scope>IDENTIFICATION</scope>
    <source>
        <strain evidence="10">Hd-rR</strain>
    </source>
</reference>
<dbReference type="GO" id="GO:0004519">
    <property type="term" value="F:endonuclease activity"/>
    <property type="evidence" value="ECO:0007669"/>
    <property type="project" value="UniProtKB-KW"/>
</dbReference>
<dbReference type="PROSITE" id="PS00127">
    <property type="entry name" value="RNASE_PANCREATIC"/>
    <property type="match status" value="1"/>
</dbReference>
<protein>
    <recommendedName>
        <fullName evidence="9">Ribonuclease A-domain domain-containing protein</fullName>
    </recommendedName>
</protein>
<dbReference type="InterPro" id="IPR023411">
    <property type="entry name" value="RNaseA_AS"/>
</dbReference>
<dbReference type="GO" id="GO:0050830">
    <property type="term" value="P:defense response to Gram-positive bacterium"/>
    <property type="evidence" value="ECO:0000318"/>
    <property type="project" value="GO_Central"/>
</dbReference>
<dbReference type="PANTHER" id="PTHR11437:SF10">
    <property type="entry name" value="ANGIOGENIN-RELATED"/>
    <property type="match status" value="1"/>
</dbReference>
<dbReference type="Bgee" id="ENSORLG00000022465">
    <property type="expression patterns" value="Expressed in muscle tissue and 6 other cell types or tissues"/>
</dbReference>
<evidence type="ECO:0000256" key="4">
    <source>
        <dbReference type="ARBA" id="ARBA00022722"/>
    </source>
</evidence>
<dbReference type="SMART" id="SM00092">
    <property type="entry name" value="RNAse_Pc"/>
    <property type="match status" value="1"/>
</dbReference>
<dbReference type="GO" id="GO:0016787">
    <property type="term" value="F:hydrolase activity"/>
    <property type="evidence" value="ECO:0007669"/>
    <property type="project" value="UniProtKB-KW"/>
</dbReference>
<name>A0A3B3HMY3_ORYLA</name>
<dbReference type="Ensembl" id="ENSORLT00000033072.1">
    <property type="protein sequence ID" value="ENSORLP00000033125.1"/>
    <property type="gene ID" value="ENSORLG00000022465.1"/>
</dbReference>
<dbReference type="InParanoid" id="A0A3B3HMY3"/>
<dbReference type="InterPro" id="IPR023412">
    <property type="entry name" value="RNaseA_domain"/>
</dbReference>
<dbReference type="Pfam" id="PF00074">
    <property type="entry name" value="RnaseA"/>
    <property type="match status" value="1"/>
</dbReference>
<keyword evidence="5 8" id="KW-0255">Endonuclease</keyword>
<feature type="domain" description="Ribonuclease A-domain" evidence="9">
    <location>
        <begin position="27"/>
        <end position="144"/>
    </location>
</feature>
<dbReference type="SUPFAM" id="SSF54076">
    <property type="entry name" value="RNase A-like"/>
    <property type="match status" value="1"/>
</dbReference>
<evidence type="ECO:0000256" key="2">
    <source>
        <dbReference type="ARBA" id="ARBA00005600"/>
    </source>
</evidence>
<dbReference type="AlphaFoldDB" id="A0A3B3HMY3"/>
<dbReference type="InterPro" id="IPR001427">
    <property type="entry name" value="RNaseA"/>
</dbReference>
<dbReference type="GO" id="GO:0004540">
    <property type="term" value="F:RNA nuclease activity"/>
    <property type="evidence" value="ECO:0000318"/>
    <property type="project" value="GO_Central"/>
</dbReference>
<dbReference type="GO" id="GO:0003676">
    <property type="term" value="F:nucleic acid binding"/>
    <property type="evidence" value="ECO:0007669"/>
    <property type="project" value="InterPro"/>
</dbReference>
<dbReference type="Proteomes" id="UP000001038">
    <property type="component" value="Chromosome 2"/>
</dbReference>
<comment type="similarity">
    <text evidence="2 8">Belongs to the pancreatic ribonuclease family.</text>
</comment>
<evidence type="ECO:0000259" key="9">
    <source>
        <dbReference type="SMART" id="SM00092"/>
    </source>
</evidence>
<dbReference type="Gene3D" id="3.10.130.10">
    <property type="entry name" value="Ribonuclease A-like domain"/>
    <property type="match status" value="1"/>
</dbReference>
<keyword evidence="7" id="KW-1015">Disulfide bond</keyword>
<organism evidence="10 11">
    <name type="scientific">Oryzias latipes</name>
    <name type="common">Japanese rice fish</name>
    <name type="synonym">Japanese killifish</name>
    <dbReference type="NCBI Taxonomy" id="8090"/>
    <lineage>
        <taxon>Eukaryota</taxon>
        <taxon>Metazoa</taxon>
        <taxon>Chordata</taxon>
        <taxon>Craniata</taxon>
        <taxon>Vertebrata</taxon>
        <taxon>Euteleostomi</taxon>
        <taxon>Actinopterygii</taxon>
        <taxon>Neopterygii</taxon>
        <taxon>Teleostei</taxon>
        <taxon>Neoteleostei</taxon>
        <taxon>Acanthomorphata</taxon>
        <taxon>Ovalentaria</taxon>
        <taxon>Atherinomorphae</taxon>
        <taxon>Beloniformes</taxon>
        <taxon>Adrianichthyidae</taxon>
        <taxon>Oryziinae</taxon>
        <taxon>Oryzias</taxon>
    </lineage>
</organism>
<evidence type="ECO:0000256" key="6">
    <source>
        <dbReference type="ARBA" id="ARBA00022801"/>
    </source>
</evidence>
<sequence length="153" mass="17987">WFLLNAFWKKVLRICSCFGRKAEKPTDVATYEMFRWQHIHDQMKAGNCDDEMKPINKNWGNGRSCKDQNTFIVSSEPKVQKICKDKGIADGKFTWSTEMFKIVNCDWVKTSTYPHCEYKGTHEDQMYLKVECRNKEPIHYHVVNGRLATALDQ</sequence>
<evidence type="ECO:0000256" key="3">
    <source>
        <dbReference type="ARBA" id="ARBA00022525"/>
    </source>
</evidence>
<evidence type="ECO:0000313" key="11">
    <source>
        <dbReference type="Proteomes" id="UP000001038"/>
    </source>
</evidence>
<dbReference type="GO" id="GO:0050829">
    <property type="term" value="P:defense response to Gram-negative bacterium"/>
    <property type="evidence" value="ECO:0000318"/>
    <property type="project" value="GO_Central"/>
</dbReference>
<dbReference type="GO" id="GO:0001525">
    <property type="term" value="P:angiogenesis"/>
    <property type="evidence" value="ECO:0000318"/>
    <property type="project" value="GO_Central"/>
</dbReference>
<evidence type="ECO:0000256" key="5">
    <source>
        <dbReference type="ARBA" id="ARBA00022759"/>
    </source>
</evidence>
<dbReference type="PANTHER" id="PTHR11437">
    <property type="entry name" value="RIBONUCLEASE"/>
    <property type="match status" value="1"/>
</dbReference>
<evidence type="ECO:0000256" key="1">
    <source>
        <dbReference type="ARBA" id="ARBA00004613"/>
    </source>
</evidence>
<keyword evidence="11" id="KW-1185">Reference proteome</keyword>
<proteinExistence type="inferred from homology"/>
<reference evidence="10 11" key="1">
    <citation type="journal article" date="2007" name="Nature">
        <title>The medaka draft genome and insights into vertebrate genome evolution.</title>
        <authorList>
            <person name="Kasahara M."/>
            <person name="Naruse K."/>
            <person name="Sasaki S."/>
            <person name="Nakatani Y."/>
            <person name="Qu W."/>
            <person name="Ahsan B."/>
            <person name="Yamada T."/>
            <person name="Nagayasu Y."/>
            <person name="Doi K."/>
            <person name="Kasai Y."/>
            <person name="Jindo T."/>
            <person name="Kobayashi D."/>
            <person name="Shimada A."/>
            <person name="Toyoda A."/>
            <person name="Kuroki Y."/>
            <person name="Fujiyama A."/>
            <person name="Sasaki T."/>
            <person name="Shimizu A."/>
            <person name="Asakawa S."/>
            <person name="Shimizu N."/>
            <person name="Hashimoto S."/>
            <person name="Yang J."/>
            <person name="Lee Y."/>
            <person name="Matsushima K."/>
            <person name="Sugano S."/>
            <person name="Sakaizumi M."/>
            <person name="Narita T."/>
            <person name="Ohishi K."/>
            <person name="Haga S."/>
            <person name="Ohta F."/>
            <person name="Nomoto H."/>
            <person name="Nogata K."/>
            <person name="Morishita T."/>
            <person name="Endo T."/>
            <person name="Shin-I T."/>
            <person name="Takeda H."/>
            <person name="Morishita S."/>
            <person name="Kohara Y."/>
        </authorList>
    </citation>
    <scope>NUCLEOTIDE SEQUENCE [LARGE SCALE GENOMIC DNA]</scope>
    <source>
        <strain evidence="10 11">Hd-rR</strain>
    </source>
</reference>
<dbReference type="GeneTree" id="ENSGT01040000241517"/>